<evidence type="ECO:0000313" key="4">
    <source>
        <dbReference type="Proteomes" id="UP000008549"/>
    </source>
</evidence>
<keyword evidence="4" id="KW-1185">Reference proteome</keyword>
<dbReference type="Proteomes" id="UP000008549">
    <property type="component" value="Unassembled WGS sequence"/>
</dbReference>
<gene>
    <name evidence="3 5" type="ORF">CBG27994</name>
    <name evidence="3" type="ORF">CBG_27994</name>
</gene>
<dbReference type="InParanoid" id="B6IM55"/>
<feature type="signal peptide" evidence="2">
    <location>
        <begin position="1"/>
        <end position="21"/>
    </location>
</feature>
<evidence type="ECO:0000313" key="5">
    <source>
        <dbReference type="WormBase" id="CBG27994"/>
    </source>
</evidence>
<organism evidence="3 4">
    <name type="scientific">Caenorhabditis briggsae</name>
    <dbReference type="NCBI Taxonomy" id="6238"/>
    <lineage>
        <taxon>Eukaryota</taxon>
        <taxon>Metazoa</taxon>
        <taxon>Ecdysozoa</taxon>
        <taxon>Nematoda</taxon>
        <taxon>Chromadorea</taxon>
        <taxon>Rhabditida</taxon>
        <taxon>Rhabditina</taxon>
        <taxon>Rhabditomorpha</taxon>
        <taxon>Rhabditoidea</taxon>
        <taxon>Rhabditidae</taxon>
        <taxon>Peloderinae</taxon>
        <taxon>Caenorhabditis</taxon>
    </lineage>
</organism>
<accession>B6IM55</accession>
<protein>
    <submittedName>
        <fullName evidence="3">Protein CBG27994</fullName>
    </submittedName>
</protein>
<keyword evidence="2" id="KW-0732">Signal</keyword>
<reference evidence="3 4" key="2">
    <citation type="journal article" date="2011" name="PLoS Genet.">
        <title>Caenorhabditis briggsae recombinant inbred line genotypes reveal inter-strain incompatibility and the evolution of recombination.</title>
        <authorList>
            <person name="Ross J.A."/>
            <person name="Koboldt D.C."/>
            <person name="Staisch J.E."/>
            <person name="Chamberlin H.M."/>
            <person name="Gupta B.P."/>
            <person name="Miller R.D."/>
            <person name="Baird S.E."/>
            <person name="Haag E.S."/>
        </authorList>
    </citation>
    <scope>NUCLEOTIDE SEQUENCE [LARGE SCALE GENOMIC DNA]</scope>
    <source>
        <strain evidence="3 4">AF16</strain>
    </source>
</reference>
<dbReference type="KEGG" id="cbr:CBG_27994"/>
<evidence type="ECO:0000256" key="1">
    <source>
        <dbReference type="SAM" id="MobiDB-lite"/>
    </source>
</evidence>
<proteinExistence type="predicted"/>
<evidence type="ECO:0000256" key="2">
    <source>
        <dbReference type="SAM" id="SignalP"/>
    </source>
</evidence>
<feature type="chain" id="PRO_5002844243" evidence="2">
    <location>
        <begin position="22"/>
        <end position="78"/>
    </location>
</feature>
<evidence type="ECO:0000313" key="3">
    <source>
        <dbReference type="EMBL" id="CAS00985.1"/>
    </source>
</evidence>
<name>B6IM55_CAEBR</name>
<dbReference type="EMBL" id="HE601156">
    <property type="protein sequence ID" value="CAS00985.1"/>
    <property type="molecule type" value="Genomic_DNA"/>
</dbReference>
<dbReference type="GeneID" id="68919443"/>
<feature type="region of interest" description="Disordered" evidence="1">
    <location>
        <begin position="56"/>
        <end position="78"/>
    </location>
</feature>
<dbReference type="RefSeq" id="XP_045100542.1">
    <property type="nucleotide sequence ID" value="XM_045240364.1"/>
</dbReference>
<sequence length="78" mass="8567">MKFFNSLFIVFLFSALARADAASHGDDWCDSKTQDAINIIVITIILFMNKKVHHKTSTVSGTHPDTGDAPETPDGLVF</sequence>
<dbReference type="AlphaFoldDB" id="B6IM55"/>
<dbReference type="CTD" id="68919443"/>
<dbReference type="HOGENOM" id="CLU_2624236_0_0_1"/>
<dbReference type="WormBase" id="CBG27994">
    <property type="protein sequence ID" value="CBP25241"/>
    <property type="gene ID" value="WBGene00089408"/>
</dbReference>
<reference evidence="3 4" key="1">
    <citation type="journal article" date="2003" name="PLoS Biol.">
        <title>The genome sequence of Caenorhabditis briggsae: a platform for comparative genomics.</title>
        <authorList>
            <person name="Stein L.D."/>
            <person name="Bao Z."/>
            <person name="Blasiar D."/>
            <person name="Blumenthal T."/>
            <person name="Brent M.R."/>
            <person name="Chen N."/>
            <person name="Chinwalla A."/>
            <person name="Clarke L."/>
            <person name="Clee C."/>
            <person name="Coghlan A."/>
            <person name="Coulson A."/>
            <person name="D'Eustachio P."/>
            <person name="Fitch D.H."/>
            <person name="Fulton L.A."/>
            <person name="Fulton R.E."/>
            <person name="Griffiths-Jones S."/>
            <person name="Harris T.W."/>
            <person name="Hillier L.W."/>
            <person name="Kamath R."/>
            <person name="Kuwabara P.E."/>
            <person name="Mardis E.R."/>
            <person name="Marra M.A."/>
            <person name="Miner T.L."/>
            <person name="Minx P."/>
            <person name="Mullikin J.C."/>
            <person name="Plumb R.W."/>
            <person name="Rogers J."/>
            <person name="Schein J.E."/>
            <person name="Sohrmann M."/>
            <person name="Spieth J."/>
            <person name="Stajich J.E."/>
            <person name="Wei C."/>
            <person name="Willey D."/>
            <person name="Wilson R.K."/>
            <person name="Durbin R."/>
            <person name="Waterston R.H."/>
        </authorList>
    </citation>
    <scope>NUCLEOTIDE SEQUENCE [LARGE SCALE GENOMIC DNA]</scope>
    <source>
        <strain evidence="3 4">AF16</strain>
    </source>
</reference>